<reference evidence="2" key="1">
    <citation type="submission" date="2018-05" db="EMBL/GenBank/DDBJ databases">
        <title>Draft genome of Mucuna pruriens seed.</title>
        <authorList>
            <person name="Nnadi N.E."/>
            <person name="Vos R."/>
            <person name="Hasami M.H."/>
            <person name="Devisetty U.K."/>
            <person name="Aguiy J.C."/>
        </authorList>
    </citation>
    <scope>NUCLEOTIDE SEQUENCE [LARGE SCALE GENOMIC DNA]</scope>
    <source>
        <strain evidence="2">JCA_2017</strain>
    </source>
</reference>
<sequence length="202" mass="23584">MGKFDTKSDKGTFLGYSNVSKAYKLYNSRTVTIEEFIHVGFNDSKLDNELSQLNDFFADLNLEDIFQRTSFGRGAKRRQNLGYLQDKVRIRSTFKDEAQVVLLFELEPKNIKEALMDDGWKLVSLPKDKSIIGTKWFFINKLDENGKVIKNKARRKVDTTLFHKNYDSHLIIVQIYVDDIIFGATNESLCEEFYKIMQKILR</sequence>
<proteinExistence type="predicted"/>
<feature type="non-terminal residue" evidence="2">
    <location>
        <position position="1"/>
    </location>
</feature>
<keyword evidence="3" id="KW-1185">Reference proteome</keyword>
<gene>
    <name evidence="2" type="ORF">CR513_18620</name>
</gene>
<feature type="domain" description="Retroviral polymerase SH3-like" evidence="1">
    <location>
        <begin position="2"/>
        <end position="48"/>
    </location>
</feature>
<dbReference type="InterPro" id="IPR057670">
    <property type="entry name" value="SH3_retrovirus"/>
</dbReference>
<dbReference type="Pfam" id="PF25597">
    <property type="entry name" value="SH3_retrovirus"/>
    <property type="match status" value="1"/>
</dbReference>
<accession>A0A371H6W9</accession>
<evidence type="ECO:0000313" key="2">
    <source>
        <dbReference type="EMBL" id="RDX98446.1"/>
    </source>
</evidence>
<protein>
    <recommendedName>
        <fullName evidence="1">Retroviral polymerase SH3-like domain-containing protein</fullName>
    </recommendedName>
</protein>
<dbReference type="OrthoDB" id="1751476at2759"/>
<dbReference type="Proteomes" id="UP000257109">
    <property type="component" value="Unassembled WGS sequence"/>
</dbReference>
<organism evidence="2 3">
    <name type="scientific">Mucuna pruriens</name>
    <name type="common">Velvet bean</name>
    <name type="synonym">Dolichos pruriens</name>
    <dbReference type="NCBI Taxonomy" id="157652"/>
    <lineage>
        <taxon>Eukaryota</taxon>
        <taxon>Viridiplantae</taxon>
        <taxon>Streptophyta</taxon>
        <taxon>Embryophyta</taxon>
        <taxon>Tracheophyta</taxon>
        <taxon>Spermatophyta</taxon>
        <taxon>Magnoliopsida</taxon>
        <taxon>eudicotyledons</taxon>
        <taxon>Gunneridae</taxon>
        <taxon>Pentapetalae</taxon>
        <taxon>rosids</taxon>
        <taxon>fabids</taxon>
        <taxon>Fabales</taxon>
        <taxon>Fabaceae</taxon>
        <taxon>Papilionoideae</taxon>
        <taxon>50 kb inversion clade</taxon>
        <taxon>NPAAA clade</taxon>
        <taxon>indigoferoid/millettioid clade</taxon>
        <taxon>Phaseoleae</taxon>
        <taxon>Mucuna</taxon>
    </lineage>
</organism>
<name>A0A371H6W9_MUCPR</name>
<dbReference type="EMBL" id="QJKJ01003452">
    <property type="protein sequence ID" value="RDX98446.1"/>
    <property type="molecule type" value="Genomic_DNA"/>
</dbReference>
<evidence type="ECO:0000259" key="1">
    <source>
        <dbReference type="Pfam" id="PF25597"/>
    </source>
</evidence>
<evidence type="ECO:0000313" key="3">
    <source>
        <dbReference type="Proteomes" id="UP000257109"/>
    </source>
</evidence>
<comment type="caution">
    <text evidence="2">The sequence shown here is derived from an EMBL/GenBank/DDBJ whole genome shotgun (WGS) entry which is preliminary data.</text>
</comment>
<dbReference type="AlphaFoldDB" id="A0A371H6W9"/>